<dbReference type="PANTHER" id="PTHR11066:SF34">
    <property type="entry name" value="ACYL-COENZYME A THIOESTERASE 8"/>
    <property type="match status" value="1"/>
</dbReference>
<dbReference type="Pfam" id="PF02551">
    <property type="entry name" value="Acyl_CoA_thio"/>
    <property type="match status" value="1"/>
</dbReference>
<dbReference type="AlphaFoldDB" id="A0A5P9Q9F3"/>
<sequence>MADTARDQGAARLAHLLHVLDVTAHGTVTEAGSGANVGDDLFTGETLHQPNGRVYGGQVLAQALTAAWRTVGGPDGERTGARLPHSLHGYFLRAGDLDVPVDLTVERLRDGRSFSARRTHAIQHGRPILSMIASFQEQQDGIEFQAHAPRDVPPPEDVPGALETLGLIDHPQARHWSHDSAFEVRHVEGALFLGPAAERSDRQHVWVRSRGQVPDDQFLHRALLLYACDQLMLEPVLRVAGHAWSSPGLSMASLDHAMWWHRDVRVDDWLLFEQEASSAQGGRGLASARVFTRDGVLVASMSQEGMIRLPAA</sequence>
<evidence type="ECO:0000256" key="2">
    <source>
        <dbReference type="ARBA" id="ARBA00022801"/>
    </source>
</evidence>
<dbReference type="RefSeq" id="WP_051136671.1">
    <property type="nucleotide sequence ID" value="NZ_BAABIH010000012.1"/>
</dbReference>
<evidence type="ECO:0000259" key="4">
    <source>
        <dbReference type="Pfam" id="PF13622"/>
    </source>
</evidence>
<protein>
    <submittedName>
        <fullName evidence="5">Acyl-coenzyme A thioesterase</fullName>
        <ecNumber evidence="5">3.1.2.-</ecNumber>
    </submittedName>
</protein>
<dbReference type="Proteomes" id="UP000326702">
    <property type="component" value="Chromosome"/>
</dbReference>
<dbReference type="SUPFAM" id="SSF54637">
    <property type="entry name" value="Thioesterase/thiol ester dehydrase-isomerase"/>
    <property type="match status" value="2"/>
</dbReference>
<keyword evidence="2 5" id="KW-0378">Hydrolase</keyword>
<evidence type="ECO:0000313" key="6">
    <source>
        <dbReference type="Proteomes" id="UP000326702"/>
    </source>
</evidence>
<feature type="domain" description="Acyl-CoA thioesterase 2 C-terminal" evidence="3">
    <location>
        <begin position="200"/>
        <end position="306"/>
    </location>
</feature>
<dbReference type="InterPro" id="IPR025652">
    <property type="entry name" value="TesB_C"/>
</dbReference>
<dbReference type="GO" id="GO:0009062">
    <property type="term" value="P:fatty acid catabolic process"/>
    <property type="evidence" value="ECO:0007669"/>
    <property type="project" value="TreeGrafter"/>
</dbReference>
<dbReference type="InterPro" id="IPR049449">
    <property type="entry name" value="TesB_ACOT8-like_N"/>
</dbReference>
<gene>
    <name evidence="5" type="primary">tesB</name>
    <name evidence="5" type="ORF">KDY119_01284</name>
</gene>
<evidence type="ECO:0000313" key="5">
    <source>
        <dbReference type="EMBL" id="QFU97780.1"/>
    </source>
</evidence>
<dbReference type="GO" id="GO:0006637">
    <property type="term" value="P:acyl-CoA metabolic process"/>
    <property type="evidence" value="ECO:0007669"/>
    <property type="project" value="InterPro"/>
</dbReference>
<dbReference type="EC" id="3.1.2.-" evidence="5"/>
<proteinExistence type="inferred from homology"/>
<reference evidence="5 6" key="1">
    <citation type="submission" date="2019-10" db="EMBL/GenBank/DDBJ databases">
        <title>Genome sequence of Luteimicrobium xylanilyticum HY-24.</title>
        <authorList>
            <person name="Kim D.Y."/>
            <person name="Park H.-Y."/>
        </authorList>
    </citation>
    <scope>NUCLEOTIDE SEQUENCE [LARGE SCALE GENOMIC DNA]</scope>
    <source>
        <strain evidence="5 6">HY-24</strain>
    </source>
</reference>
<feature type="domain" description="Acyl-CoA thioesterase-like N-terminal HotDog" evidence="4">
    <location>
        <begin position="52"/>
        <end position="136"/>
    </location>
</feature>
<organism evidence="5 6">
    <name type="scientific">Luteimicrobium xylanilyticum</name>
    <dbReference type="NCBI Taxonomy" id="1133546"/>
    <lineage>
        <taxon>Bacteria</taxon>
        <taxon>Bacillati</taxon>
        <taxon>Actinomycetota</taxon>
        <taxon>Actinomycetes</taxon>
        <taxon>Micrococcales</taxon>
        <taxon>Luteimicrobium</taxon>
    </lineage>
</organism>
<keyword evidence="6" id="KW-1185">Reference proteome</keyword>
<evidence type="ECO:0000259" key="3">
    <source>
        <dbReference type="Pfam" id="PF02551"/>
    </source>
</evidence>
<evidence type="ECO:0000256" key="1">
    <source>
        <dbReference type="ARBA" id="ARBA00006538"/>
    </source>
</evidence>
<dbReference type="CDD" id="cd03445">
    <property type="entry name" value="Thioesterase_II_repeat2"/>
    <property type="match status" value="1"/>
</dbReference>
<dbReference type="GO" id="GO:0047617">
    <property type="term" value="F:fatty acyl-CoA hydrolase activity"/>
    <property type="evidence" value="ECO:0007669"/>
    <property type="project" value="InterPro"/>
</dbReference>
<dbReference type="KEGG" id="lxl:KDY119_01284"/>
<dbReference type="InterPro" id="IPR003703">
    <property type="entry name" value="Acyl_CoA_thio"/>
</dbReference>
<dbReference type="CDD" id="cd03444">
    <property type="entry name" value="Thioesterase_II_repeat1"/>
    <property type="match status" value="1"/>
</dbReference>
<dbReference type="Gene3D" id="2.40.160.210">
    <property type="entry name" value="Acyl-CoA thioesterase, double hotdog domain"/>
    <property type="match status" value="1"/>
</dbReference>
<comment type="similarity">
    <text evidence="1">Belongs to the C/M/P thioester hydrolase family.</text>
</comment>
<dbReference type="InterPro" id="IPR042171">
    <property type="entry name" value="Acyl-CoA_hotdog"/>
</dbReference>
<dbReference type="PANTHER" id="PTHR11066">
    <property type="entry name" value="ACYL-COA THIOESTERASE"/>
    <property type="match status" value="1"/>
</dbReference>
<name>A0A5P9Q9F3_9MICO</name>
<dbReference type="InterPro" id="IPR029069">
    <property type="entry name" value="HotDog_dom_sf"/>
</dbReference>
<dbReference type="EMBL" id="CP045529">
    <property type="protein sequence ID" value="QFU97780.1"/>
    <property type="molecule type" value="Genomic_DNA"/>
</dbReference>
<accession>A0A5P9Q9F3</accession>
<dbReference type="OrthoDB" id="9781019at2"/>
<dbReference type="Pfam" id="PF13622">
    <property type="entry name" value="4HBT_3"/>
    <property type="match status" value="1"/>
</dbReference>